<accession>A0A8X6MN98</accession>
<protein>
    <recommendedName>
        <fullName evidence="5">Spider venom protein</fullName>
    </recommendedName>
</protein>
<dbReference type="Proteomes" id="UP000887013">
    <property type="component" value="Unassembled WGS sequence"/>
</dbReference>
<proteinExistence type="predicted"/>
<organism evidence="3 4">
    <name type="scientific">Nephila pilipes</name>
    <name type="common">Giant wood spider</name>
    <name type="synonym">Nephila maculata</name>
    <dbReference type="NCBI Taxonomy" id="299642"/>
    <lineage>
        <taxon>Eukaryota</taxon>
        <taxon>Metazoa</taxon>
        <taxon>Ecdysozoa</taxon>
        <taxon>Arthropoda</taxon>
        <taxon>Chelicerata</taxon>
        <taxon>Arachnida</taxon>
        <taxon>Araneae</taxon>
        <taxon>Araneomorphae</taxon>
        <taxon>Entelegynae</taxon>
        <taxon>Araneoidea</taxon>
        <taxon>Nephilidae</taxon>
        <taxon>Nephila</taxon>
    </lineage>
</organism>
<dbReference type="AlphaFoldDB" id="A0A8X6MN98"/>
<reference evidence="3" key="1">
    <citation type="submission" date="2020-08" db="EMBL/GenBank/DDBJ databases">
        <title>Multicomponent nature underlies the extraordinary mechanical properties of spider dragline silk.</title>
        <authorList>
            <person name="Kono N."/>
            <person name="Nakamura H."/>
            <person name="Mori M."/>
            <person name="Yoshida Y."/>
            <person name="Ohtoshi R."/>
            <person name="Malay A.D."/>
            <person name="Moran D.A.P."/>
            <person name="Tomita M."/>
            <person name="Numata K."/>
            <person name="Arakawa K."/>
        </authorList>
    </citation>
    <scope>NUCLEOTIDE SEQUENCE</scope>
</reference>
<dbReference type="OrthoDB" id="6432831at2759"/>
<name>A0A8X6MN98_NEPPI</name>
<evidence type="ECO:0000313" key="3">
    <source>
        <dbReference type="EMBL" id="GFS69379.1"/>
    </source>
</evidence>
<evidence type="ECO:0008006" key="5">
    <source>
        <dbReference type="Google" id="ProtNLM"/>
    </source>
</evidence>
<feature type="region of interest" description="Disordered" evidence="1">
    <location>
        <begin position="116"/>
        <end position="140"/>
    </location>
</feature>
<keyword evidence="4" id="KW-1185">Reference proteome</keyword>
<comment type="caution">
    <text evidence="3">The sequence shown here is derived from an EMBL/GenBank/DDBJ whole genome shotgun (WGS) entry which is preliminary data.</text>
</comment>
<dbReference type="EMBL" id="BMAW01000523">
    <property type="protein sequence ID" value="GFS69379.1"/>
    <property type="molecule type" value="Genomic_DNA"/>
</dbReference>
<keyword evidence="2" id="KW-0732">Signal</keyword>
<evidence type="ECO:0000256" key="2">
    <source>
        <dbReference type="SAM" id="SignalP"/>
    </source>
</evidence>
<evidence type="ECO:0000313" key="4">
    <source>
        <dbReference type="Proteomes" id="UP000887013"/>
    </source>
</evidence>
<evidence type="ECO:0000256" key="1">
    <source>
        <dbReference type="SAM" id="MobiDB-lite"/>
    </source>
</evidence>
<sequence length="264" mass="31523">MGNSIVQIFSFFLILPFLSNTKSFGVEQSENSSFIENGNNDYEEWTDNNTTNTTLKQIDDWNTDIQSNLTLWKESEEDEVIYDIYNRQQNEVLEIDEDGLELSDNWLVLDQDEEWQSDEDETVMTNEEIQDPQSNDEQEAEELDCDKIPKQMKRKKKISATKQQKDDEFYFKHKKYGKKAHKEGEKHKRKRSWKKNCCIRGKRVGNTRRTFLSGNLFQECQERTRSLASRMSRPCRWIFWSCCEARALRRYYVHHKHGKENNIC</sequence>
<gene>
    <name evidence="3" type="primary">AVEN_225284_1</name>
    <name evidence="3" type="ORF">NPIL_265241</name>
</gene>
<feature type="signal peptide" evidence="2">
    <location>
        <begin position="1"/>
        <end position="23"/>
    </location>
</feature>
<feature type="chain" id="PRO_5036495000" description="Spider venom protein" evidence="2">
    <location>
        <begin position="24"/>
        <end position="264"/>
    </location>
</feature>